<organism evidence="1 3">
    <name type="scientific">Peronospora matthiolae</name>
    <dbReference type="NCBI Taxonomy" id="2874970"/>
    <lineage>
        <taxon>Eukaryota</taxon>
        <taxon>Sar</taxon>
        <taxon>Stramenopiles</taxon>
        <taxon>Oomycota</taxon>
        <taxon>Peronosporomycetes</taxon>
        <taxon>Peronosporales</taxon>
        <taxon>Peronosporaceae</taxon>
        <taxon>Peronospora</taxon>
    </lineage>
</organism>
<sequence length="107" mass="12244">MVRVTTKGTAELRKAVNGKEVIVDLSEVYYAENLADNIISYGILEERGVFLERDGNQSFVVRQEDGLNIFEVFRRNDVLTVDVMGEKMKEAQVQVVNLALLPRLRWN</sequence>
<dbReference type="Proteomes" id="UP001162060">
    <property type="component" value="Unassembled WGS sequence"/>
</dbReference>
<dbReference type="EMBL" id="CAKLBY020000153">
    <property type="protein sequence ID" value="CAK7929889.1"/>
    <property type="molecule type" value="Genomic_DNA"/>
</dbReference>
<protein>
    <submittedName>
        <fullName evidence="1">Uncharacterized protein</fullName>
    </submittedName>
</protein>
<evidence type="ECO:0000313" key="1">
    <source>
        <dbReference type="EMBL" id="CAK7916099.1"/>
    </source>
</evidence>
<dbReference type="AlphaFoldDB" id="A0AAV1TCH5"/>
<accession>A0AAV1TCH5</accession>
<name>A0AAV1TCH5_9STRA</name>
<gene>
    <name evidence="2" type="ORF">PM001_LOCUS15039</name>
    <name evidence="1" type="ORF">PM001_LOCUS5331</name>
</gene>
<evidence type="ECO:0000313" key="2">
    <source>
        <dbReference type="EMBL" id="CAK7929889.1"/>
    </source>
</evidence>
<proteinExistence type="predicted"/>
<reference evidence="1" key="1">
    <citation type="submission" date="2024-01" db="EMBL/GenBank/DDBJ databases">
        <authorList>
            <person name="Webb A."/>
        </authorList>
    </citation>
    <scope>NUCLEOTIDE SEQUENCE</scope>
    <source>
        <strain evidence="1">Pm1</strain>
    </source>
</reference>
<dbReference type="EMBL" id="CAKLBY020000044">
    <property type="protein sequence ID" value="CAK7916099.1"/>
    <property type="molecule type" value="Genomic_DNA"/>
</dbReference>
<evidence type="ECO:0000313" key="3">
    <source>
        <dbReference type="Proteomes" id="UP001162060"/>
    </source>
</evidence>
<comment type="caution">
    <text evidence="1">The sequence shown here is derived from an EMBL/GenBank/DDBJ whole genome shotgun (WGS) entry which is preliminary data.</text>
</comment>